<feature type="binding site" evidence="11">
    <location>
        <position position="231"/>
    </location>
    <ligand>
        <name>substrate</name>
    </ligand>
</feature>
<feature type="binding site" evidence="12">
    <location>
        <position position="133"/>
    </location>
    <ligand>
        <name>Zn(2+)</name>
        <dbReference type="ChEBI" id="CHEBI:29105"/>
    </ligand>
</feature>
<feature type="active site" description="Proton donor/acceptor" evidence="10">
    <location>
        <position position="278"/>
    </location>
</feature>
<evidence type="ECO:0000256" key="10">
    <source>
        <dbReference type="PIRSR" id="PIRSR038994-1"/>
    </source>
</evidence>
<keyword evidence="15" id="KW-1185">Reference proteome</keyword>
<dbReference type="PANTHER" id="PTHR11113:SF14">
    <property type="entry name" value="N-ACETYLGLUCOSAMINE-6-PHOSPHATE DEACETYLASE"/>
    <property type="match status" value="1"/>
</dbReference>
<keyword evidence="6 9" id="KW-0119">Carbohydrate metabolism</keyword>
<dbReference type="PATRIC" id="fig|632773.3.peg.3343"/>
<dbReference type="SUPFAM" id="SSF51338">
    <property type="entry name" value="Composite domain of metallo-dependent hydrolases"/>
    <property type="match status" value="1"/>
</dbReference>
<evidence type="ECO:0000256" key="12">
    <source>
        <dbReference type="PIRSR" id="PIRSR038994-3"/>
    </source>
</evidence>
<evidence type="ECO:0000256" key="2">
    <source>
        <dbReference type="ARBA" id="ARBA00011899"/>
    </source>
</evidence>
<dbReference type="EC" id="3.5.1.25" evidence="2"/>
<dbReference type="InterPro" id="IPR003764">
    <property type="entry name" value="GlcNAc_6-P_deAcase"/>
</dbReference>
<protein>
    <recommendedName>
        <fullName evidence="3">N-acetylglucosamine-6-phosphate deacetylase</fullName>
        <ecNumber evidence="2">3.5.1.25</ecNumber>
    </recommendedName>
</protein>
<evidence type="ECO:0000256" key="3">
    <source>
        <dbReference type="ARBA" id="ARBA00018029"/>
    </source>
</evidence>
<dbReference type="InterPro" id="IPR032466">
    <property type="entry name" value="Metal_Hydrolase"/>
</dbReference>
<keyword evidence="4 12" id="KW-0479">Metal-binding</keyword>
<evidence type="ECO:0000256" key="7">
    <source>
        <dbReference type="ARBA" id="ARBA00047647"/>
    </source>
</evidence>
<comment type="similarity">
    <text evidence="1 9">Belongs to the metallo-dependent hydrolases superfamily. NagA family.</text>
</comment>
<dbReference type="CDD" id="cd00854">
    <property type="entry name" value="NagA"/>
    <property type="match status" value="1"/>
</dbReference>
<feature type="binding site" evidence="11">
    <location>
        <begin position="311"/>
        <end position="313"/>
    </location>
    <ligand>
        <name>substrate</name>
    </ligand>
</feature>
<dbReference type="Proteomes" id="UP000094463">
    <property type="component" value="Chromosome"/>
</dbReference>
<dbReference type="SUPFAM" id="SSF51556">
    <property type="entry name" value="Metallo-dependent hydrolases"/>
    <property type="match status" value="1"/>
</dbReference>
<proteinExistence type="inferred from homology"/>
<reference evidence="14 15" key="1">
    <citation type="submission" date="2015-08" db="EMBL/GenBank/DDBJ databases">
        <title>The complete genome sequence of Bacillus beveridgei MLTeJB.</title>
        <authorList>
            <person name="Hanson T.E."/>
            <person name="Mesa C."/>
            <person name="Basesman S.M."/>
            <person name="Oremland R.S."/>
        </authorList>
    </citation>
    <scope>NUCLEOTIDE SEQUENCE [LARGE SCALE GENOMIC DNA]</scope>
    <source>
        <strain evidence="14 15">MLTeJB</strain>
    </source>
</reference>
<evidence type="ECO:0000259" key="13">
    <source>
        <dbReference type="Pfam" id="PF01979"/>
    </source>
</evidence>
<dbReference type="GO" id="GO:0046872">
    <property type="term" value="F:metal ion binding"/>
    <property type="evidence" value="ECO:0007669"/>
    <property type="project" value="UniProtKB-KW"/>
</dbReference>
<dbReference type="InterPro" id="IPR006680">
    <property type="entry name" value="Amidohydro-rel"/>
</dbReference>
<gene>
    <name evidence="14" type="primary">nagA</name>
    <name evidence="14" type="ORF">BBEV_3188</name>
</gene>
<evidence type="ECO:0000256" key="6">
    <source>
        <dbReference type="ARBA" id="ARBA00023277"/>
    </source>
</evidence>
<dbReference type="GO" id="GO:0006046">
    <property type="term" value="P:N-acetylglucosamine catabolic process"/>
    <property type="evidence" value="ECO:0007669"/>
    <property type="project" value="TreeGrafter"/>
</dbReference>
<dbReference type="KEGG" id="bbev:BBEV_3188"/>
<evidence type="ECO:0000313" key="15">
    <source>
        <dbReference type="Proteomes" id="UP000094463"/>
    </source>
</evidence>
<organism evidence="14 15">
    <name type="scientific">Salisediminibacterium beveridgei</name>
    <dbReference type="NCBI Taxonomy" id="632773"/>
    <lineage>
        <taxon>Bacteria</taxon>
        <taxon>Bacillati</taxon>
        <taxon>Bacillota</taxon>
        <taxon>Bacilli</taxon>
        <taxon>Bacillales</taxon>
        <taxon>Bacillaceae</taxon>
        <taxon>Salisediminibacterium</taxon>
    </lineage>
</organism>
<feature type="binding site" evidence="11">
    <location>
        <position position="144"/>
    </location>
    <ligand>
        <name>substrate</name>
    </ligand>
</feature>
<dbReference type="EMBL" id="CP012502">
    <property type="protein sequence ID" value="AOM84503.1"/>
    <property type="molecule type" value="Genomic_DNA"/>
</dbReference>
<dbReference type="FunFam" id="3.20.20.140:FF:000004">
    <property type="entry name" value="N-acetylglucosamine-6-phosphate deacetylase"/>
    <property type="match status" value="1"/>
</dbReference>
<evidence type="ECO:0000256" key="11">
    <source>
        <dbReference type="PIRSR" id="PIRSR038994-2"/>
    </source>
</evidence>
<dbReference type="Gene3D" id="2.30.40.10">
    <property type="entry name" value="Urease, subunit C, domain 1"/>
    <property type="match status" value="1"/>
</dbReference>
<dbReference type="InterPro" id="IPR011059">
    <property type="entry name" value="Metal-dep_hydrolase_composite"/>
</dbReference>
<comment type="cofactor">
    <cofactor evidence="12">
        <name>a divalent metal cation</name>
        <dbReference type="ChEBI" id="CHEBI:60240"/>
    </cofactor>
    <text evidence="12">Binds 1 divalent metal cation per subunit.</text>
</comment>
<dbReference type="PANTHER" id="PTHR11113">
    <property type="entry name" value="N-ACETYLGLUCOSAMINE-6-PHOSPHATE DEACETYLASE"/>
    <property type="match status" value="1"/>
</dbReference>
<feature type="binding site" evidence="11">
    <location>
        <position position="255"/>
    </location>
    <ligand>
        <name>substrate</name>
    </ligand>
</feature>
<comment type="catalytic activity">
    <reaction evidence="7">
        <text>N-acetyl-D-glucosamine 6-phosphate + H2O = D-glucosamine 6-phosphate + acetate</text>
        <dbReference type="Rhea" id="RHEA:22936"/>
        <dbReference type="ChEBI" id="CHEBI:15377"/>
        <dbReference type="ChEBI" id="CHEBI:30089"/>
        <dbReference type="ChEBI" id="CHEBI:57513"/>
        <dbReference type="ChEBI" id="CHEBI:58725"/>
        <dbReference type="EC" id="3.5.1.25"/>
    </reaction>
</comment>
<evidence type="ECO:0000256" key="4">
    <source>
        <dbReference type="ARBA" id="ARBA00022723"/>
    </source>
</evidence>
<accession>A0A1D7QZR8</accession>
<evidence type="ECO:0000256" key="1">
    <source>
        <dbReference type="ARBA" id="ARBA00010716"/>
    </source>
</evidence>
<dbReference type="Gene3D" id="3.20.20.140">
    <property type="entry name" value="Metal-dependent hydrolases"/>
    <property type="match status" value="1"/>
</dbReference>
<keyword evidence="5 9" id="KW-0378">Hydrolase</keyword>
<feature type="binding site" evidence="12">
    <location>
        <position position="199"/>
    </location>
    <ligand>
        <name>Zn(2+)</name>
        <dbReference type="ChEBI" id="CHEBI:29105"/>
    </ligand>
</feature>
<dbReference type="AlphaFoldDB" id="A0A1D7QZR8"/>
<evidence type="ECO:0000256" key="5">
    <source>
        <dbReference type="ARBA" id="ARBA00022801"/>
    </source>
</evidence>
<dbReference type="Pfam" id="PF01979">
    <property type="entry name" value="Amidohydro_1"/>
    <property type="match status" value="1"/>
</dbReference>
<feature type="domain" description="Amidohydrolase-related" evidence="13">
    <location>
        <begin position="56"/>
        <end position="382"/>
    </location>
</feature>
<name>A0A1D7QZR8_9BACI</name>
<feature type="binding site" evidence="11">
    <location>
        <begin position="223"/>
        <end position="224"/>
    </location>
    <ligand>
        <name>substrate</name>
    </ligand>
</feature>
<evidence type="ECO:0000313" key="14">
    <source>
        <dbReference type="EMBL" id="AOM84503.1"/>
    </source>
</evidence>
<dbReference type="STRING" id="632773.BBEV_3188"/>
<evidence type="ECO:0000256" key="8">
    <source>
        <dbReference type="ARBA" id="ARBA00060590"/>
    </source>
</evidence>
<evidence type="ECO:0000256" key="9">
    <source>
        <dbReference type="PIRNR" id="PIRNR038994"/>
    </source>
</evidence>
<dbReference type="GO" id="GO:0008448">
    <property type="term" value="F:N-acetylglucosamine-6-phosphate deacetylase activity"/>
    <property type="evidence" value="ECO:0007669"/>
    <property type="project" value="UniProtKB-EC"/>
</dbReference>
<sequence>MMTNSMYIQGGTLYHADGSEIKHPLIEIRDGKVVSVTTAIEAPSDADVFHVADDDVILPGMIDLHIHGSYGADVMDGTNEALAMMSRTLPKEGVTAYLATTITDEEQTIEQALKNVAGYYHDRGAELLGVHLEGPFISPLQAGAQPKEAIRQPDAATFRRWQQLADGYIRLVTFAPEEEGGLELLDAMTDLGVISSIGHSHATYDVIQEAEKRGLTHATHLFNGMRPLHHREPGVVGSIYLSKQLKAELIFDGVHVSPEVARLSWQILGSDRLMLITDAMRGKGLGDGDFELGGQPVAIRNREARLSDGTLAGSVLTMDQAVRHALKLPGIQWTDIVKVTSYNQAKSLKIDDRKGALKPGYDADIVVMTQDGTVKNTWCKGVERQ</sequence>
<dbReference type="PIRSF" id="PIRSF038994">
    <property type="entry name" value="NagA"/>
    <property type="match status" value="1"/>
</dbReference>
<comment type="pathway">
    <text evidence="8">Amino-sugar metabolism; N-acetylneuraminate degradation; D-fructose 6-phosphate from N-acetylneuraminate: step 4/5.</text>
</comment>
<dbReference type="NCBIfam" id="TIGR00221">
    <property type="entry name" value="nagA"/>
    <property type="match status" value="1"/>
</dbReference>
<feature type="binding site" evidence="12">
    <location>
        <position position="220"/>
    </location>
    <ligand>
        <name>Zn(2+)</name>
        <dbReference type="ChEBI" id="CHEBI:29105"/>
    </ligand>
</feature>